<dbReference type="PROSITE" id="PS00211">
    <property type="entry name" value="ABC_TRANSPORTER_1"/>
    <property type="match status" value="1"/>
</dbReference>
<dbReference type="InterPro" id="IPR050319">
    <property type="entry name" value="ABC_transp_ATP-bind"/>
</dbReference>
<dbReference type="PANTHER" id="PTHR43776:SF7">
    <property type="entry name" value="D,D-DIPEPTIDE TRANSPORT ATP-BINDING PROTEIN DDPF-RELATED"/>
    <property type="match status" value="1"/>
</dbReference>
<dbReference type="CDD" id="cd03257">
    <property type="entry name" value="ABC_NikE_OppD_transporters"/>
    <property type="match status" value="1"/>
</dbReference>
<dbReference type="Gene3D" id="3.40.50.300">
    <property type="entry name" value="P-loop containing nucleotide triphosphate hydrolases"/>
    <property type="match status" value="1"/>
</dbReference>
<dbReference type="InterPro" id="IPR003593">
    <property type="entry name" value="AAA+_ATPase"/>
</dbReference>
<evidence type="ECO:0000313" key="8">
    <source>
        <dbReference type="Proteomes" id="UP000199220"/>
    </source>
</evidence>
<evidence type="ECO:0000256" key="5">
    <source>
        <dbReference type="SAM" id="MobiDB-lite"/>
    </source>
</evidence>
<dbReference type="FunFam" id="3.40.50.300:FF:000016">
    <property type="entry name" value="Oligopeptide ABC transporter ATP-binding component"/>
    <property type="match status" value="1"/>
</dbReference>
<gene>
    <name evidence="7" type="ORF">SAMN04488554_0145</name>
</gene>
<dbReference type="PANTHER" id="PTHR43776">
    <property type="entry name" value="TRANSPORT ATP-BINDING PROTEIN"/>
    <property type="match status" value="1"/>
</dbReference>
<dbReference type="Pfam" id="PF08352">
    <property type="entry name" value="oligo_HPY"/>
    <property type="match status" value="1"/>
</dbReference>
<dbReference type="GO" id="GO:0016887">
    <property type="term" value="F:ATP hydrolysis activity"/>
    <property type="evidence" value="ECO:0007669"/>
    <property type="project" value="InterPro"/>
</dbReference>
<evidence type="ECO:0000313" key="7">
    <source>
        <dbReference type="EMBL" id="SED55635.1"/>
    </source>
</evidence>
<dbReference type="GO" id="GO:0015833">
    <property type="term" value="P:peptide transport"/>
    <property type="evidence" value="ECO:0007669"/>
    <property type="project" value="InterPro"/>
</dbReference>
<evidence type="ECO:0000256" key="3">
    <source>
        <dbReference type="ARBA" id="ARBA00022741"/>
    </source>
</evidence>
<dbReference type="InterPro" id="IPR017871">
    <property type="entry name" value="ABC_transporter-like_CS"/>
</dbReference>
<evidence type="ECO:0000256" key="1">
    <source>
        <dbReference type="ARBA" id="ARBA00005417"/>
    </source>
</evidence>
<dbReference type="Pfam" id="PF00005">
    <property type="entry name" value="ABC_tran"/>
    <property type="match status" value="1"/>
</dbReference>
<protein>
    <submittedName>
        <fullName evidence="7">Peptide/nickel transport system ATP-binding protein</fullName>
    </submittedName>
</protein>
<dbReference type="InterPro" id="IPR003439">
    <property type="entry name" value="ABC_transporter-like_ATP-bd"/>
</dbReference>
<dbReference type="PROSITE" id="PS50893">
    <property type="entry name" value="ABC_TRANSPORTER_2"/>
    <property type="match status" value="1"/>
</dbReference>
<keyword evidence="8" id="KW-1185">Reference proteome</keyword>
<dbReference type="InterPro" id="IPR013563">
    <property type="entry name" value="Oligopep_ABC_C"/>
</dbReference>
<dbReference type="InterPro" id="IPR027417">
    <property type="entry name" value="P-loop_NTPase"/>
</dbReference>
<reference evidence="8" key="1">
    <citation type="submission" date="2016-10" db="EMBL/GenBank/DDBJ databases">
        <authorList>
            <person name="Varghese N."/>
            <person name="Submissions S."/>
        </authorList>
    </citation>
    <scope>NUCLEOTIDE SEQUENCE [LARGE SCALE GENOMIC DNA]</scope>
    <source>
        <strain evidence="8">DSM 21368</strain>
    </source>
</reference>
<accession>A0A1H5BMK9</accession>
<dbReference type="OrthoDB" id="8481147at2"/>
<comment type="similarity">
    <text evidence="1">Belongs to the ABC transporter superfamily.</text>
</comment>
<dbReference type="AlphaFoldDB" id="A0A1H5BMK9"/>
<dbReference type="RefSeq" id="WP_089771247.1">
    <property type="nucleotide sequence ID" value="NZ_FNTX01000001.1"/>
</dbReference>
<dbReference type="GO" id="GO:0055085">
    <property type="term" value="P:transmembrane transport"/>
    <property type="evidence" value="ECO:0007669"/>
    <property type="project" value="UniProtKB-ARBA"/>
</dbReference>
<evidence type="ECO:0000256" key="2">
    <source>
        <dbReference type="ARBA" id="ARBA00022448"/>
    </source>
</evidence>
<dbReference type="STRING" id="648782.SAMN04488554_0145"/>
<dbReference type="EMBL" id="FNTX01000001">
    <property type="protein sequence ID" value="SED55635.1"/>
    <property type="molecule type" value="Genomic_DNA"/>
</dbReference>
<feature type="region of interest" description="Disordered" evidence="5">
    <location>
        <begin position="270"/>
        <end position="297"/>
    </location>
</feature>
<dbReference type="SUPFAM" id="SSF52540">
    <property type="entry name" value="P-loop containing nucleoside triphosphate hydrolases"/>
    <property type="match status" value="1"/>
</dbReference>
<keyword evidence="3" id="KW-0547">Nucleotide-binding</keyword>
<evidence type="ECO:0000256" key="4">
    <source>
        <dbReference type="ARBA" id="ARBA00022840"/>
    </source>
</evidence>
<proteinExistence type="inferred from homology"/>
<evidence type="ECO:0000259" key="6">
    <source>
        <dbReference type="PROSITE" id="PS50893"/>
    </source>
</evidence>
<dbReference type="Proteomes" id="UP000199220">
    <property type="component" value="Unassembled WGS sequence"/>
</dbReference>
<dbReference type="SMART" id="SM00382">
    <property type="entry name" value="AAA"/>
    <property type="match status" value="1"/>
</dbReference>
<dbReference type="GO" id="GO:0005524">
    <property type="term" value="F:ATP binding"/>
    <property type="evidence" value="ECO:0007669"/>
    <property type="project" value="UniProtKB-KW"/>
</dbReference>
<feature type="domain" description="ABC transporter" evidence="6">
    <location>
        <begin position="4"/>
        <end position="267"/>
    </location>
</feature>
<name>A0A1H5BMK9_9MICO</name>
<organism evidence="7 8">
    <name type="scientific">Ruania alba</name>
    <dbReference type="NCBI Taxonomy" id="648782"/>
    <lineage>
        <taxon>Bacteria</taxon>
        <taxon>Bacillati</taxon>
        <taxon>Actinomycetota</taxon>
        <taxon>Actinomycetes</taxon>
        <taxon>Micrococcales</taxon>
        <taxon>Ruaniaceae</taxon>
        <taxon>Ruania</taxon>
    </lineage>
</organism>
<sequence length="345" mass="38219">MLSVRDLSVEFPIRKGFWKRTVGHVGAVSSVDLDIYPGETLGLVGESGCGKTTLGRSIVRALEPTRGSIVYRAPGSDREVDLAALGSRELRPYRSDVRMIFQDPFTSLNPRKTLLQLIGEPLQRAGARNRPPSGKDVADSTIQDQVADMLAKVGLRPEYMRRYPHAFSGGQRQRINIARALITRPSLVVADEAVSALDVSVRAQILNLLKDLQEEFELTYLFISHDLSVVEHVCDRVAVMYLGEVVEQADADSLFDQPRHPYTEALLSAVPQPDPRQRGGSRRIRLPDDLPDPTDPPAGCRFHTRCRFAVEGLCDRADAPPVLQEESGHAVACVRSEEIQLQGRH</sequence>
<keyword evidence="4 7" id="KW-0067">ATP-binding</keyword>
<keyword evidence="2" id="KW-0813">Transport</keyword>
<dbReference type="NCBIfam" id="TIGR01727">
    <property type="entry name" value="oligo_HPY"/>
    <property type="match status" value="1"/>
</dbReference>